<accession>A0A7I8D4J9</accession>
<evidence type="ECO:0000256" key="1">
    <source>
        <dbReference type="ARBA" id="ARBA00004141"/>
    </source>
</evidence>
<dbReference type="KEGG" id="eff:skT53_00280"/>
<keyword evidence="2 5" id="KW-0812">Transmembrane</keyword>
<organism evidence="6 7">
    <name type="scientific">Effusibacillus dendaii</name>
    <dbReference type="NCBI Taxonomy" id="2743772"/>
    <lineage>
        <taxon>Bacteria</taxon>
        <taxon>Bacillati</taxon>
        <taxon>Bacillota</taxon>
        <taxon>Bacilli</taxon>
        <taxon>Bacillales</taxon>
        <taxon>Alicyclobacillaceae</taxon>
        <taxon>Effusibacillus</taxon>
    </lineage>
</organism>
<comment type="similarity">
    <text evidence="5">Belongs to the 4-toluene sulfonate uptake permease (TSUP) (TC 2.A.102) family.</text>
</comment>
<keyword evidence="4 5" id="KW-0472">Membrane</keyword>
<dbReference type="Proteomes" id="UP000593802">
    <property type="component" value="Chromosome"/>
</dbReference>
<feature type="transmembrane region" description="Helical" evidence="5">
    <location>
        <begin position="68"/>
        <end position="89"/>
    </location>
</feature>
<evidence type="ECO:0000256" key="3">
    <source>
        <dbReference type="ARBA" id="ARBA00022989"/>
    </source>
</evidence>
<evidence type="ECO:0000256" key="5">
    <source>
        <dbReference type="RuleBase" id="RU363041"/>
    </source>
</evidence>
<protein>
    <recommendedName>
        <fullName evidence="5">Probable membrane transporter protein</fullName>
    </recommendedName>
</protein>
<gene>
    <name evidence="6" type="ORF">skT53_00280</name>
</gene>
<feature type="transmembrane region" description="Helical" evidence="5">
    <location>
        <begin position="135"/>
        <end position="161"/>
    </location>
</feature>
<evidence type="ECO:0000256" key="4">
    <source>
        <dbReference type="ARBA" id="ARBA00023136"/>
    </source>
</evidence>
<evidence type="ECO:0000256" key="2">
    <source>
        <dbReference type="ARBA" id="ARBA00022692"/>
    </source>
</evidence>
<feature type="transmembrane region" description="Helical" evidence="5">
    <location>
        <begin position="36"/>
        <end position="56"/>
    </location>
</feature>
<dbReference type="EMBL" id="AP023366">
    <property type="protein sequence ID" value="BCJ85043.1"/>
    <property type="molecule type" value="Genomic_DNA"/>
</dbReference>
<feature type="transmembrane region" description="Helical" evidence="5">
    <location>
        <begin position="203"/>
        <end position="221"/>
    </location>
</feature>
<comment type="subcellular location">
    <subcellularLocation>
        <location evidence="5">Cell membrane</location>
        <topology evidence="5">Multi-pass membrane protein</topology>
    </subcellularLocation>
    <subcellularLocation>
        <location evidence="1">Membrane</location>
        <topology evidence="1">Multi-pass membrane protein</topology>
    </subcellularLocation>
</comment>
<dbReference type="PANTHER" id="PTHR43483:SF3">
    <property type="entry name" value="MEMBRANE TRANSPORTER PROTEIN HI_0806-RELATED"/>
    <property type="match status" value="1"/>
</dbReference>
<evidence type="ECO:0000313" key="7">
    <source>
        <dbReference type="Proteomes" id="UP000593802"/>
    </source>
</evidence>
<dbReference type="AlphaFoldDB" id="A0A7I8D4J9"/>
<dbReference type="GO" id="GO:0005886">
    <property type="term" value="C:plasma membrane"/>
    <property type="evidence" value="ECO:0007669"/>
    <property type="project" value="UniProtKB-SubCell"/>
</dbReference>
<dbReference type="RefSeq" id="WP_226375292.1">
    <property type="nucleotide sequence ID" value="NZ_AP023366.1"/>
</dbReference>
<name>A0A7I8D4J9_9BACL</name>
<keyword evidence="5" id="KW-1003">Cell membrane</keyword>
<feature type="transmembrane region" description="Helical" evidence="5">
    <location>
        <begin position="173"/>
        <end position="196"/>
    </location>
</feature>
<evidence type="ECO:0000313" key="6">
    <source>
        <dbReference type="EMBL" id="BCJ85043.1"/>
    </source>
</evidence>
<feature type="transmembrane region" description="Helical" evidence="5">
    <location>
        <begin position="227"/>
        <end position="248"/>
    </location>
</feature>
<keyword evidence="7" id="KW-1185">Reference proteome</keyword>
<reference evidence="6 7" key="1">
    <citation type="submission" date="2020-08" db="EMBL/GenBank/DDBJ databases">
        <title>Complete Genome Sequence of Effusibacillus dendaii Strain skT53, Isolated from Farmland soil.</title>
        <authorList>
            <person name="Konishi T."/>
            <person name="Kawasaki H."/>
        </authorList>
    </citation>
    <scope>NUCLEOTIDE SEQUENCE [LARGE SCALE GENOMIC DNA]</scope>
    <source>
        <strain evidence="7">skT53</strain>
    </source>
</reference>
<feature type="transmembrane region" description="Helical" evidence="5">
    <location>
        <begin position="95"/>
        <end position="114"/>
    </location>
</feature>
<dbReference type="InterPro" id="IPR002781">
    <property type="entry name" value="TM_pro_TauE-like"/>
</dbReference>
<dbReference type="Pfam" id="PF01925">
    <property type="entry name" value="TauE"/>
    <property type="match status" value="1"/>
</dbReference>
<sequence length="249" mass="26067">MILLTMFVLGLLLGFGGGGGAGFVLALLVTVFHIPVHTALGTSITAMIFTVLSGAISHYREGNAVLKFGASTGLFGAIGAYLATFAARIMPEHVILWIAASMLFLCSFLIWLRTQPKMAELTNKFTVDVTKKSHFWLASAGVGLITGGLSGLCGIGAAPMIQFGLLAVLGLPLRQAVGTTSVVILPIAVFGAIGYLQAGFLDWLLLLQILVGTMTGSFIGAKFTKRAPVLILRSVVIGMPLVAGFLMLV</sequence>
<dbReference type="PANTHER" id="PTHR43483">
    <property type="entry name" value="MEMBRANE TRANSPORTER PROTEIN HI_0806-RELATED"/>
    <property type="match status" value="1"/>
</dbReference>
<keyword evidence="3 5" id="KW-1133">Transmembrane helix</keyword>
<proteinExistence type="inferred from homology"/>